<name>A0ABD2IMI2_HETSC</name>
<accession>A0ABD2IMI2</accession>
<dbReference type="InterPro" id="IPR000808">
    <property type="entry name" value="Mrp-like_CS"/>
</dbReference>
<keyword evidence="5 8" id="KW-0067">ATP-binding</keyword>
<dbReference type="GO" id="GO:0046872">
    <property type="term" value="F:metal ion binding"/>
    <property type="evidence" value="ECO:0007669"/>
    <property type="project" value="UniProtKB-KW"/>
</dbReference>
<protein>
    <recommendedName>
        <fullName evidence="8">Cytosolic Fe-S cluster assembly factor NUBP1 homolog</fullName>
    </recommendedName>
</protein>
<comment type="caution">
    <text evidence="9">The sequence shown here is derived from an EMBL/GenBank/DDBJ whole genome shotgun (WGS) entry which is preliminary data.</text>
</comment>
<evidence type="ECO:0000313" key="9">
    <source>
        <dbReference type="EMBL" id="KAL3080352.1"/>
    </source>
</evidence>
<keyword evidence="10" id="KW-1185">Reference proteome</keyword>
<organism evidence="9 10">
    <name type="scientific">Heterodera schachtii</name>
    <name type="common">Sugarbeet cyst nematode worm</name>
    <name type="synonym">Tylenchus schachtii</name>
    <dbReference type="NCBI Taxonomy" id="97005"/>
    <lineage>
        <taxon>Eukaryota</taxon>
        <taxon>Metazoa</taxon>
        <taxon>Ecdysozoa</taxon>
        <taxon>Nematoda</taxon>
        <taxon>Chromadorea</taxon>
        <taxon>Rhabditida</taxon>
        <taxon>Tylenchina</taxon>
        <taxon>Tylenchomorpha</taxon>
        <taxon>Tylenchoidea</taxon>
        <taxon>Heteroderidae</taxon>
        <taxon>Heteroderinae</taxon>
        <taxon>Heterodera</taxon>
    </lineage>
</organism>
<comment type="function">
    <text evidence="8">Component of the cytosolic iron-sulfur (Fe/S) protein assembly (CIA) machinery. Required for maturation of extramitochondrial Fe-S proteins. The NUBP1-NUBP2 heterotetramer forms a Fe-S scaffold complex, mediating the de novo assembly of an Fe-S cluster and its transfer to target apoproteins.</text>
</comment>
<dbReference type="InterPro" id="IPR027417">
    <property type="entry name" value="P-loop_NTPase"/>
</dbReference>
<dbReference type="PROSITE" id="PS01215">
    <property type="entry name" value="MRP"/>
    <property type="match status" value="1"/>
</dbReference>
<evidence type="ECO:0000256" key="5">
    <source>
        <dbReference type="ARBA" id="ARBA00022840"/>
    </source>
</evidence>
<feature type="binding site" evidence="8">
    <location>
        <position position="35"/>
    </location>
    <ligand>
        <name>[4Fe-4S] cluster</name>
        <dbReference type="ChEBI" id="CHEBI:49883"/>
        <label>1</label>
    </ligand>
</feature>
<dbReference type="CDD" id="cd02037">
    <property type="entry name" value="Mrp_NBP35"/>
    <property type="match status" value="1"/>
</dbReference>
<evidence type="ECO:0000256" key="3">
    <source>
        <dbReference type="ARBA" id="ARBA00022723"/>
    </source>
</evidence>
<dbReference type="AlphaFoldDB" id="A0ABD2IMI2"/>
<feature type="binding site" evidence="8">
    <location>
        <position position="12"/>
    </location>
    <ligand>
        <name>[4Fe-4S] cluster</name>
        <dbReference type="ChEBI" id="CHEBI:49883"/>
        <label>1</label>
    </ligand>
</feature>
<keyword evidence="1 8" id="KW-0004">4Fe-4S</keyword>
<dbReference type="Proteomes" id="UP001620645">
    <property type="component" value="Unassembled WGS sequence"/>
</dbReference>
<comment type="subunit">
    <text evidence="8">Heterotetramer of 2 NUBP1 and 2 NUBP2 chains.</text>
</comment>
<dbReference type="InterPro" id="IPR019591">
    <property type="entry name" value="Mrp/NBP35_ATP-bd"/>
</dbReference>
<dbReference type="GO" id="GO:0016226">
    <property type="term" value="P:iron-sulfur cluster assembly"/>
    <property type="evidence" value="ECO:0007669"/>
    <property type="project" value="UniProtKB-UniRule"/>
</dbReference>
<feature type="binding site" evidence="8">
    <location>
        <position position="29"/>
    </location>
    <ligand>
        <name>[4Fe-4S] cluster</name>
        <dbReference type="ChEBI" id="CHEBI:49883"/>
        <label>1</label>
    </ligand>
</feature>
<evidence type="ECO:0000256" key="4">
    <source>
        <dbReference type="ARBA" id="ARBA00022741"/>
    </source>
</evidence>
<dbReference type="InterPro" id="IPR033756">
    <property type="entry name" value="YlxH/NBP35"/>
</dbReference>
<keyword evidence="2 8" id="KW-0963">Cytoplasm</keyword>
<evidence type="ECO:0000313" key="10">
    <source>
        <dbReference type="Proteomes" id="UP001620645"/>
    </source>
</evidence>
<gene>
    <name evidence="9" type="ORF">niasHS_012457</name>
</gene>
<evidence type="ECO:0000256" key="2">
    <source>
        <dbReference type="ARBA" id="ARBA00022490"/>
    </source>
</evidence>
<dbReference type="PANTHER" id="PTHR23264:SF35">
    <property type="entry name" value="CYTOSOLIC FE-S CLUSTER ASSEMBLY FACTOR NUBP1"/>
    <property type="match status" value="1"/>
</dbReference>
<dbReference type="PANTHER" id="PTHR23264">
    <property type="entry name" value="NUCLEOTIDE-BINDING PROTEIN NBP35 YEAST -RELATED"/>
    <property type="match status" value="1"/>
</dbReference>
<keyword evidence="6 8" id="KW-0408">Iron</keyword>
<comment type="cofactor">
    <cofactor evidence="8">
        <name>[4Fe-4S] cluster</name>
        <dbReference type="ChEBI" id="CHEBI:49883"/>
    </cofactor>
    <text evidence="8">Binds 4 [4Fe-4S] clusters per heterotetramer. Contains two stable clusters in the N-termini of NUBP1 and two labile, bridging clusters between subunits of the NUBP1-NUBP2 heterotetramer.</text>
</comment>
<dbReference type="Gene3D" id="3.40.50.300">
    <property type="entry name" value="P-loop containing nucleotide triphosphate hydrolases"/>
    <property type="match status" value="1"/>
</dbReference>
<feature type="binding site" evidence="8">
    <location>
        <begin position="65"/>
        <end position="72"/>
    </location>
    <ligand>
        <name>ATP</name>
        <dbReference type="ChEBI" id="CHEBI:30616"/>
    </ligand>
</feature>
<dbReference type="InterPro" id="IPR028601">
    <property type="entry name" value="NUBP1/Nbp35"/>
</dbReference>
<dbReference type="GO" id="GO:0051539">
    <property type="term" value="F:4 iron, 4 sulfur cluster binding"/>
    <property type="evidence" value="ECO:0007669"/>
    <property type="project" value="UniProtKB-UniRule"/>
</dbReference>
<evidence type="ECO:0000256" key="6">
    <source>
        <dbReference type="ARBA" id="ARBA00023004"/>
    </source>
</evidence>
<evidence type="ECO:0000256" key="7">
    <source>
        <dbReference type="ARBA" id="ARBA00023014"/>
    </source>
</evidence>
<feature type="binding site" evidence="8">
    <location>
        <position position="259"/>
    </location>
    <ligand>
        <name>[4Fe-4S] cluster</name>
        <dbReference type="ChEBI" id="CHEBI:49883"/>
        <label>2</label>
        <note>ligand shared with heterodimeric partner</note>
    </ligand>
</feature>
<dbReference type="HAMAP" id="MF_02040">
    <property type="entry name" value="Mrp_NBP35"/>
    <property type="match status" value="1"/>
</dbReference>
<evidence type="ECO:0000256" key="1">
    <source>
        <dbReference type="ARBA" id="ARBA00022485"/>
    </source>
</evidence>
<keyword evidence="3 8" id="KW-0479">Metal-binding</keyword>
<comment type="subcellular location">
    <subcellularLocation>
        <location evidence="8">Cytoplasm</location>
    </subcellularLocation>
</comment>
<keyword evidence="4 8" id="KW-0547">Nucleotide-binding</keyword>
<dbReference type="EMBL" id="JBICCN010000296">
    <property type="protein sequence ID" value="KAL3080352.1"/>
    <property type="molecule type" value="Genomic_DNA"/>
</dbReference>
<reference evidence="9 10" key="1">
    <citation type="submission" date="2024-10" db="EMBL/GenBank/DDBJ databases">
        <authorList>
            <person name="Kim D."/>
        </authorList>
    </citation>
    <scope>NUCLEOTIDE SEQUENCE [LARGE SCALE GENOMIC DNA]</scope>
    <source>
        <strain evidence="9">Taebaek</strain>
    </source>
</reference>
<sequence length="345" mass="37626">MSDVPEDANENCPGTASANAGKTSACAGCPNQSACSTGERAVDPDIALITERLAGVKHKLLILSGKGGVGKSTVTASLAYAIANLQDGAKPFKVWRRFTRFFNLLFFFYVAVLDVDICGPSQARMFGCEENSVQNSDQGWTPIFVQNNLFVMSIAFLLDTRDEAIIWRGPRKNALIKQFLRDVDWGELDFLIIDTPPGTSDEHISIVQMLLQASCLDGAVIVTTPQEISLLDVRKEVNFCVKTKVPVLGVVENMCQFVCPCCSTASQLFPNTTGGAKKMCADLSLELLAQLPLDPRLAKSLDEGQSYFEHFADSPVAKQFGDLANLLVNKCKTNRERTEINGETN</sequence>
<dbReference type="Pfam" id="PF10609">
    <property type="entry name" value="ParA"/>
    <property type="match status" value="2"/>
</dbReference>
<dbReference type="FunFam" id="3.40.50.300:FF:001119">
    <property type="entry name" value="Iron-sulfur cluster carrier protein"/>
    <property type="match status" value="1"/>
</dbReference>
<dbReference type="SUPFAM" id="SSF52540">
    <property type="entry name" value="P-loop containing nucleoside triphosphate hydrolases"/>
    <property type="match status" value="1"/>
</dbReference>
<proteinExistence type="inferred from homology"/>
<dbReference type="GO" id="GO:0005524">
    <property type="term" value="F:ATP binding"/>
    <property type="evidence" value="ECO:0007669"/>
    <property type="project" value="UniProtKB-KW"/>
</dbReference>
<evidence type="ECO:0000256" key="8">
    <source>
        <dbReference type="HAMAP-Rule" id="MF_03038"/>
    </source>
</evidence>
<dbReference type="HAMAP" id="MF_03038">
    <property type="entry name" value="NUBP1"/>
    <property type="match status" value="1"/>
</dbReference>
<keyword evidence="7 8" id="KW-0411">Iron-sulfur</keyword>
<feature type="binding site" evidence="8">
    <location>
        <position position="26"/>
    </location>
    <ligand>
        <name>[4Fe-4S] cluster</name>
        <dbReference type="ChEBI" id="CHEBI:49883"/>
        <label>1</label>
    </ligand>
</feature>
<comment type="similarity">
    <text evidence="8">Belongs to the Mrp/NBP35 ATP-binding proteins family. NUBP1/NBP35 subfamily.</text>
</comment>
<dbReference type="GO" id="GO:0005737">
    <property type="term" value="C:cytoplasm"/>
    <property type="evidence" value="ECO:0007669"/>
    <property type="project" value="UniProtKB-SubCell"/>
</dbReference>
<feature type="binding site" evidence="8">
    <location>
        <position position="262"/>
    </location>
    <ligand>
        <name>[4Fe-4S] cluster</name>
        <dbReference type="ChEBI" id="CHEBI:49883"/>
        <label>2</label>
        <note>ligand shared with heterodimeric partner</note>
    </ligand>
</feature>